<dbReference type="GeneID" id="100481904"/>
<protein>
    <submittedName>
        <fullName evidence="3">EFR3 homolog B</fullName>
    </submittedName>
</protein>
<dbReference type="InterPro" id="IPR011989">
    <property type="entry name" value="ARM-like"/>
</dbReference>
<evidence type="ECO:0000256" key="1">
    <source>
        <dbReference type="ARBA" id="ARBA00010216"/>
    </source>
</evidence>
<dbReference type="InterPro" id="IPR016024">
    <property type="entry name" value="ARM-type_fold"/>
</dbReference>
<dbReference type="InterPro" id="IPR051851">
    <property type="entry name" value="EFR3_Homologs"/>
</dbReference>
<keyword evidence="4" id="KW-1185">Reference proteome</keyword>
<evidence type="ECO:0000256" key="2">
    <source>
        <dbReference type="SAM" id="MobiDB-lite"/>
    </source>
</evidence>
<evidence type="ECO:0000313" key="3">
    <source>
        <dbReference type="Ensembl" id="ENSAMEP00000023567.1"/>
    </source>
</evidence>
<dbReference type="GeneTree" id="ENSGT00390000002143"/>
<dbReference type="Gene3D" id="1.25.10.10">
    <property type="entry name" value="Leucine-rich Repeat Variant"/>
    <property type="match status" value="1"/>
</dbReference>
<reference evidence="3 4" key="1">
    <citation type="journal article" date="2010" name="Nature">
        <title>The sequence and de novo assembly of the giant panda genome.</title>
        <authorList>
            <person name="Li R."/>
            <person name="Fan W."/>
            <person name="Tian G."/>
            <person name="Zhu H."/>
            <person name="He L."/>
            <person name="Cai J."/>
            <person name="Huang Q."/>
            <person name="Cai Q."/>
            <person name="Li B."/>
            <person name="Bai Y."/>
            <person name="Zhang Z."/>
            <person name="Zhang Y."/>
            <person name="Wang W."/>
            <person name="Li J."/>
            <person name="Wei F."/>
            <person name="Li H."/>
            <person name="Jian M."/>
            <person name="Li J."/>
            <person name="Zhang Z."/>
            <person name="Nielsen R."/>
            <person name="Li D."/>
            <person name="Gu W."/>
            <person name="Yang Z."/>
            <person name="Xuan Z."/>
            <person name="Ryder O.A."/>
            <person name="Leung F.C."/>
            <person name="Zhou Y."/>
            <person name="Cao J."/>
            <person name="Sun X."/>
            <person name="Fu Y."/>
            <person name="Fang X."/>
            <person name="Guo X."/>
            <person name="Wang B."/>
            <person name="Hou R."/>
            <person name="Shen F."/>
            <person name="Mu B."/>
            <person name="Ni P."/>
            <person name="Lin R."/>
            <person name="Qian W."/>
            <person name="Wang G."/>
            <person name="Yu C."/>
            <person name="Nie W."/>
            <person name="Wang J."/>
            <person name="Wu Z."/>
            <person name="Liang H."/>
            <person name="Min J."/>
            <person name="Wu Q."/>
            <person name="Cheng S."/>
            <person name="Ruan J."/>
            <person name="Wang M."/>
            <person name="Shi Z."/>
            <person name="Wen M."/>
            <person name="Liu B."/>
            <person name="Ren X."/>
            <person name="Zheng H."/>
            <person name="Dong D."/>
            <person name="Cook K."/>
            <person name="Shan G."/>
            <person name="Zhang H."/>
            <person name="Kosiol C."/>
            <person name="Xie X."/>
            <person name="Lu Z."/>
            <person name="Zheng H."/>
            <person name="Li Y."/>
            <person name="Steiner C.C."/>
            <person name="Lam T.T."/>
            <person name="Lin S."/>
            <person name="Zhang Q."/>
            <person name="Li G."/>
            <person name="Tian J."/>
            <person name="Gong T."/>
            <person name="Liu H."/>
            <person name="Zhang D."/>
            <person name="Fang L."/>
            <person name="Ye C."/>
            <person name="Zhang J."/>
            <person name="Hu W."/>
            <person name="Xu A."/>
            <person name="Ren Y."/>
            <person name="Zhang G."/>
            <person name="Bruford M.W."/>
            <person name="Li Q."/>
            <person name="Ma L."/>
            <person name="Guo Y."/>
            <person name="An N."/>
            <person name="Hu Y."/>
            <person name="Zheng Y."/>
            <person name="Shi Y."/>
            <person name="Li Z."/>
            <person name="Liu Q."/>
            <person name="Chen Y."/>
            <person name="Zhao J."/>
            <person name="Qu N."/>
            <person name="Zhao S."/>
            <person name="Tian F."/>
            <person name="Wang X."/>
            <person name="Wang H."/>
            <person name="Xu L."/>
            <person name="Liu X."/>
            <person name="Vinar T."/>
            <person name="Wang Y."/>
            <person name="Lam T.W."/>
            <person name="Yiu S.M."/>
            <person name="Liu S."/>
            <person name="Zhang H."/>
            <person name="Li D."/>
            <person name="Huang Y."/>
            <person name="Wang X."/>
            <person name="Yang G."/>
            <person name="Jiang Z."/>
            <person name="Wang J."/>
            <person name="Qin N."/>
            <person name="Li L."/>
            <person name="Li J."/>
            <person name="Bolund L."/>
            <person name="Kristiansen K."/>
            <person name="Wong G.K."/>
            <person name="Olson M."/>
            <person name="Zhang X."/>
            <person name="Li S."/>
            <person name="Yang H."/>
            <person name="Wang J."/>
            <person name="Wang J."/>
        </authorList>
    </citation>
    <scope>NUCLEOTIDE SEQUENCE [LARGE SCALE GENOMIC DNA]</scope>
</reference>
<dbReference type="GO" id="GO:0072659">
    <property type="term" value="P:protein localization to plasma membrane"/>
    <property type="evidence" value="ECO:0007669"/>
    <property type="project" value="TreeGrafter"/>
</dbReference>
<sequence>MKGRRRRGWLQATRRRGLPGGARPAEMYGVCGCCGALRPRYKRLVDNIFPEDPEDGLVKTNMEKLTFYALSAPEKLDRIGAYLSERLIRDVGRHRYGYVCIAMEALDQLLMACHCQSINLFVESFLKMVAKLLESEKPNLQILGTNSFVKFANIEEDTPSYHRSYDFFVSRFSEMCHSSHDDMEIKTNRSPSPLQAPEKEKENPAELAERCLRELLGRAAFGNIKNAIKPVLIHLDNHSLWEPKVFAIRCFKIIMYSIQPQHSHLVIQQLLSHLDANSRSAATVRAGIVEVLSEAAVIAATGSVGPTVLEMFNTLLRQLRLSIDYALTGSYDGAISLGTKIIKEHEERMFQEAVIKTIGSFASTLPTYQRSEVILFIMSKVPLPSLHHPMETGRTGENRNRLTQIMLLKSLLQVSTGFQCNNMMSALPSNFLDRLLSTALMEDAEIRLFVLEILISFIDRHGNRHKFSTISTLSDISVLKLKVDKCSRQDTVFMKKHSQQLYRHIYLSCKEETNIQKHYEALYGLLALISIELANEEVVVDLIRLVLAVQDVAQVNEENLPVYNRCALYALGAAYLNLISQLTTVPAFCQHIREVIETRKKEAPYMLPEDVFVERPRLSQNLDGVVMDFLFRQSKISEVLGGSGYNSDRLCLPYIPQLTDEDRLSKRKSIGETISLQVEVESRNSPEKEERVPAEEITYETLKKAIVDSVAVEEQERERRRQVVEKFQKAPFEEIAAHCGARASLLQSKLNQIFEITIRPPPSPSGTITAAYGQPQNHSIPVYEMKFPDLCVY</sequence>
<feature type="region of interest" description="Disordered" evidence="2">
    <location>
        <begin position="182"/>
        <end position="204"/>
    </location>
</feature>
<dbReference type="RefSeq" id="XP_019664101.2">
    <property type="nucleotide sequence ID" value="XM_019808542.2"/>
</dbReference>
<reference evidence="3" key="2">
    <citation type="submission" date="2025-08" db="UniProtKB">
        <authorList>
            <consortium name="Ensembl"/>
        </authorList>
    </citation>
    <scope>IDENTIFICATION</scope>
</reference>
<dbReference type="Pfam" id="PF21052">
    <property type="entry name" value="EFR3_ARM"/>
    <property type="match status" value="1"/>
</dbReference>
<dbReference type="AlphaFoldDB" id="A0A7N5JCW0"/>
<dbReference type="SUPFAM" id="SSF48371">
    <property type="entry name" value="ARM repeat"/>
    <property type="match status" value="1"/>
</dbReference>
<organism evidence="3 4">
    <name type="scientific">Ailuropoda melanoleuca</name>
    <name type="common">Giant panda</name>
    <dbReference type="NCBI Taxonomy" id="9646"/>
    <lineage>
        <taxon>Eukaryota</taxon>
        <taxon>Metazoa</taxon>
        <taxon>Chordata</taxon>
        <taxon>Craniata</taxon>
        <taxon>Vertebrata</taxon>
        <taxon>Euteleostomi</taxon>
        <taxon>Mammalia</taxon>
        <taxon>Eutheria</taxon>
        <taxon>Laurasiatheria</taxon>
        <taxon>Carnivora</taxon>
        <taxon>Caniformia</taxon>
        <taxon>Ursidae</taxon>
        <taxon>Ailuropoda</taxon>
    </lineage>
</organism>
<dbReference type="Ensembl" id="ENSAMET00000027790.1">
    <property type="protein sequence ID" value="ENSAMEP00000023567.1"/>
    <property type="gene ID" value="ENSAMEG00000002518.2"/>
</dbReference>
<dbReference type="PANTHER" id="PTHR12444:SF4">
    <property type="entry name" value="PROTEIN EFR3 HOMOLOG B"/>
    <property type="match status" value="1"/>
</dbReference>
<proteinExistence type="inferred from homology"/>
<accession>A0A7N5JCW0</accession>
<reference evidence="3" key="3">
    <citation type="submission" date="2025-09" db="UniProtKB">
        <authorList>
            <consortium name="Ensembl"/>
        </authorList>
    </citation>
    <scope>IDENTIFICATION</scope>
</reference>
<dbReference type="PANTHER" id="PTHR12444">
    <property type="entry name" value="PROTEIN EFR3 HOMOLOG CMP44E"/>
    <property type="match status" value="1"/>
</dbReference>
<gene>
    <name evidence="3" type="primary">EFR3B</name>
</gene>
<dbReference type="Proteomes" id="UP000008912">
    <property type="component" value="Unassembled WGS sequence"/>
</dbReference>
<dbReference type="GO" id="GO:0005886">
    <property type="term" value="C:plasma membrane"/>
    <property type="evidence" value="ECO:0007669"/>
    <property type="project" value="TreeGrafter"/>
</dbReference>
<dbReference type="InterPro" id="IPR049152">
    <property type="entry name" value="EFR3-like_ARM"/>
</dbReference>
<comment type="similarity">
    <text evidence="1">Belongs to the EFR3 family.</text>
</comment>
<evidence type="ECO:0000313" key="4">
    <source>
        <dbReference type="Proteomes" id="UP000008912"/>
    </source>
</evidence>
<name>A0A7N5JCW0_AILME</name>
<dbReference type="CTD" id="22979"/>